<evidence type="ECO:0000256" key="13">
    <source>
        <dbReference type="SAM" id="MobiDB-lite"/>
    </source>
</evidence>
<feature type="binding site" evidence="12">
    <location>
        <position position="90"/>
    </location>
    <ligand>
        <name>[4Fe-4S] cluster</name>
        <dbReference type="ChEBI" id="CHEBI:49883"/>
        <label>2</label>
    </ligand>
</feature>
<organism evidence="15 16">
    <name type="scientific">Syntrophothermus lipocalidus (strain DSM 12680 / TGB-C1)</name>
    <dbReference type="NCBI Taxonomy" id="643648"/>
    <lineage>
        <taxon>Bacteria</taxon>
        <taxon>Bacillati</taxon>
        <taxon>Bacillota</taxon>
        <taxon>Clostridia</taxon>
        <taxon>Eubacteriales</taxon>
        <taxon>Syntrophomonadaceae</taxon>
        <taxon>Syntrophothermus</taxon>
    </lineage>
</organism>
<evidence type="ECO:0000256" key="6">
    <source>
        <dbReference type="ARBA" id="ARBA00022967"/>
    </source>
</evidence>
<dbReference type="HAMAP" id="MF_01351">
    <property type="entry name" value="NDH1_NuoI"/>
    <property type="match status" value="1"/>
</dbReference>
<dbReference type="Proteomes" id="UP000000378">
    <property type="component" value="Chromosome"/>
</dbReference>
<dbReference type="KEGG" id="slp:Slip_0254"/>
<feature type="region of interest" description="Disordered" evidence="13">
    <location>
        <begin position="131"/>
        <end position="172"/>
    </location>
</feature>
<dbReference type="PROSITE" id="PS00198">
    <property type="entry name" value="4FE4S_FER_1"/>
    <property type="match status" value="2"/>
</dbReference>
<dbReference type="GO" id="GO:0005506">
    <property type="term" value="F:iron ion binding"/>
    <property type="evidence" value="ECO:0007669"/>
    <property type="project" value="UniProtKB-UniRule"/>
</dbReference>
<keyword evidence="9 12" id="KW-0520">NAD</keyword>
<evidence type="ECO:0000256" key="4">
    <source>
        <dbReference type="ARBA" id="ARBA00022723"/>
    </source>
</evidence>
<feature type="binding site" evidence="12">
    <location>
        <position position="50"/>
    </location>
    <ligand>
        <name>[4Fe-4S] cluster</name>
        <dbReference type="ChEBI" id="CHEBI:49883"/>
        <label>1</label>
    </ligand>
</feature>
<keyword evidence="4 12" id="KW-0479">Metal-binding</keyword>
<keyword evidence="2 12" id="KW-0004">4Fe-4S</keyword>
<dbReference type="Pfam" id="PF12838">
    <property type="entry name" value="Fer4_7"/>
    <property type="match status" value="1"/>
</dbReference>
<keyword evidence="3 12" id="KW-0874">Quinone</keyword>
<reference evidence="15 16" key="2">
    <citation type="journal article" date="2010" name="Stand. Genomic Sci.">
        <title>Complete genome sequence of Syntrophothermus lipocalidus type strain (TGB-C1).</title>
        <authorList>
            <person name="Djao O.D."/>
            <person name="Zhang X."/>
            <person name="Lucas S."/>
            <person name="Lapidus A."/>
            <person name="Del Rio T.G."/>
            <person name="Nolan M."/>
            <person name="Tice H."/>
            <person name="Cheng J.F."/>
            <person name="Han C."/>
            <person name="Tapia R."/>
            <person name="Goodwin L."/>
            <person name="Pitluck S."/>
            <person name="Liolios K."/>
            <person name="Ivanova N."/>
            <person name="Mavromatis K."/>
            <person name="Mikhailova N."/>
            <person name="Ovchinnikova G."/>
            <person name="Pati A."/>
            <person name="Brambilla E."/>
            <person name="Chen A."/>
            <person name="Palaniappan K."/>
            <person name="Land M."/>
            <person name="Hauser L."/>
            <person name="Chang Y.J."/>
            <person name="Jeffries C.D."/>
            <person name="Rohde M."/>
            <person name="Sikorski J."/>
            <person name="Spring S."/>
            <person name="Goker M."/>
            <person name="Detter J.C."/>
            <person name="Woyke T."/>
            <person name="Bristow J."/>
            <person name="Eisen J.A."/>
            <person name="Markowitz V."/>
            <person name="Hugenholtz P."/>
            <person name="Kyrpides N.C."/>
            <person name="Klenk H.P."/>
        </authorList>
    </citation>
    <scope>NUCLEOTIDE SEQUENCE [LARGE SCALE GENOMIC DNA]</scope>
    <source>
        <strain evidence="16">DSM 12680 / TGB-C1</strain>
    </source>
</reference>
<dbReference type="AlphaFoldDB" id="D7CJF2"/>
<keyword evidence="7 12" id="KW-0408">Iron</keyword>
<feature type="binding site" evidence="12">
    <location>
        <position position="100"/>
    </location>
    <ligand>
        <name>[4Fe-4S] cluster</name>
        <dbReference type="ChEBI" id="CHEBI:49883"/>
        <label>1</label>
    </ligand>
</feature>
<dbReference type="InterPro" id="IPR017896">
    <property type="entry name" value="4Fe4S_Fe-S-bd"/>
</dbReference>
<feature type="binding site" evidence="12">
    <location>
        <position position="53"/>
    </location>
    <ligand>
        <name>[4Fe-4S] cluster</name>
        <dbReference type="ChEBI" id="CHEBI:49883"/>
        <label>1</label>
    </ligand>
</feature>
<evidence type="ECO:0000256" key="9">
    <source>
        <dbReference type="ARBA" id="ARBA00023027"/>
    </source>
</evidence>
<feature type="binding site" evidence="12">
    <location>
        <position position="96"/>
    </location>
    <ligand>
        <name>[4Fe-4S] cluster</name>
        <dbReference type="ChEBI" id="CHEBI:49883"/>
        <label>2</label>
    </ligand>
</feature>
<keyword evidence="11 12" id="KW-0472">Membrane</keyword>
<evidence type="ECO:0000256" key="3">
    <source>
        <dbReference type="ARBA" id="ARBA00022719"/>
    </source>
</evidence>
<evidence type="ECO:0000256" key="2">
    <source>
        <dbReference type="ARBA" id="ARBA00022485"/>
    </source>
</evidence>
<feature type="binding site" evidence="12">
    <location>
        <position position="93"/>
    </location>
    <ligand>
        <name>[4Fe-4S] cluster</name>
        <dbReference type="ChEBI" id="CHEBI:49883"/>
        <label>2</label>
    </ligand>
</feature>
<dbReference type="PANTHER" id="PTHR10849">
    <property type="entry name" value="NADH DEHYDROGENASE UBIQUINONE IRON-SULFUR PROTEIN 8, MITOCHONDRIAL"/>
    <property type="match status" value="1"/>
</dbReference>
<evidence type="ECO:0000313" key="16">
    <source>
        <dbReference type="Proteomes" id="UP000000378"/>
    </source>
</evidence>
<comment type="catalytic activity">
    <reaction evidence="12">
        <text>a quinone + NADH + 5 H(+)(in) = a quinol + NAD(+) + 4 H(+)(out)</text>
        <dbReference type="Rhea" id="RHEA:57888"/>
        <dbReference type="ChEBI" id="CHEBI:15378"/>
        <dbReference type="ChEBI" id="CHEBI:24646"/>
        <dbReference type="ChEBI" id="CHEBI:57540"/>
        <dbReference type="ChEBI" id="CHEBI:57945"/>
        <dbReference type="ChEBI" id="CHEBI:132124"/>
    </reaction>
</comment>
<comment type="similarity">
    <text evidence="12">Belongs to the complex I 23 kDa subunit family.</text>
</comment>
<reference evidence="16" key="1">
    <citation type="journal article" date="2010" name="Stand. Genomic Sci.">
        <title>Complete genome sequence of Syntrophothermus lipocalidus type strain (TGB-C1T).</title>
        <authorList>
            <consortium name="US DOE Joint Genome Institute (JGI-PGF)"/>
            <person name="Djao O."/>
            <person name="Zhang X."/>
            <person name="Lucas S."/>
            <person name="Lapidus A."/>
            <person name="Glavina Del Rio T."/>
            <person name="Nolan M."/>
            <person name="Tice H."/>
            <person name="Cheng J."/>
            <person name="Han C."/>
            <person name="Tapia R."/>
            <person name="Goodwin L."/>
            <person name="Pitluck S."/>
            <person name="Liolios K."/>
            <person name="Ivanova N."/>
            <person name="Mavromatis K."/>
            <person name="Mikhailova N."/>
            <person name="Ovchinnikova G."/>
            <person name="Pati A."/>
            <person name="Brambilla E."/>
            <person name="Chen A."/>
            <person name="Palaniappan K."/>
            <person name="Land M."/>
            <person name="Hauser L."/>
            <person name="Chang Y."/>
            <person name="Jeffries C."/>
            <person name="Rohde M."/>
            <person name="Sikorski J."/>
            <person name="Spring S."/>
            <person name="Goker M."/>
            <person name="Detter J."/>
            <person name="Woyke T."/>
            <person name="Bristow J."/>
            <person name="Eisen J."/>
            <person name="Markowitz V."/>
            <person name="Hugenholtz P."/>
            <person name="Kyrpides N."/>
            <person name="Klenk H."/>
        </authorList>
    </citation>
    <scope>NUCLEOTIDE SEQUENCE [LARGE SCALE GENOMIC DNA]</scope>
    <source>
        <strain evidence="16">DSM 12680 / TGB-C1</strain>
    </source>
</reference>
<dbReference type="EC" id="7.1.1.-" evidence="12"/>
<comment type="cofactor">
    <cofactor evidence="12">
        <name>[4Fe-4S] cluster</name>
        <dbReference type="ChEBI" id="CHEBI:49883"/>
    </cofactor>
    <text evidence="12">Binds 2 [4Fe-4S] clusters per subunit.</text>
</comment>
<feature type="binding site" evidence="12">
    <location>
        <position position="60"/>
    </location>
    <ligand>
        <name>[4Fe-4S] cluster</name>
        <dbReference type="ChEBI" id="CHEBI:49883"/>
        <label>2</label>
    </ligand>
</feature>
<name>D7CJF2_SYNLT</name>
<evidence type="ECO:0000256" key="11">
    <source>
        <dbReference type="ARBA" id="ARBA00023136"/>
    </source>
</evidence>
<dbReference type="PANTHER" id="PTHR10849:SF24">
    <property type="entry name" value="NADH-QUINONE OXIDOREDUCTASE SUBUNIT I 2"/>
    <property type="match status" value="1"/>
</dbReference>
<dbReference type="PROSITE" id="PS51379">
    <property type="entry name" value="4FE4S_FER_2"/>
    <property type="match status" value="2"/>
</dbReference>
<dbReference type="GO" id="GO:0051539">
    <property type="term" value="F:4 iron, 4 sulfur cluster binding"/>
    <property type="evidence" value="ECO:0007669"/>
    <property type="project" value="UniProtKB-KW"/>
</dbReference>
<dbReference type="SUPFAM" id="SSF54862">
    <property type="entry name" value="4Fe-4S ferredoxins"/>
    <property type="match status" value="1"/>
</dbReference>
<comment type="function">
    <text evidence="12">NDH-1 shuttles electrons from NADH, via FMN and iron-sulfur (Fe-S) centers, to quinones in the respiratory chain. The immediate electron acceptor for the enzyme in this species is believed to be ubiquinone. Couples the redox reaction to proton translocation (for every two electrons transferred, four hydrogen ions are translocated across the cytoplasmic membrane), and thus conserves the redox energy in a proton gradient.</text>
</comment>
<dbReference type="InterPro" id="IPR010226">
    <property type="entry name" value="NADH_quinone_OxRdtase_chainI"/>
</dbReference>
<evidence type="ECO:0000256" key="5">
    <source>
        <dbReference type="ARBA" id="ARBA00022737"/>
    </source>
</evidence>
<sequence length="248" mass="28091">MRVYGTGLLKGLKVTFKHFFDRKLTEQYPEERPKLYPRFRGRLYIEPEKCIVCSICVRTCPNGVLSLEEGRDETAKKKRLLSYEIDHQYCMFCNLCVENCPAQCLHFNHEFEWATFSRDQLKVVYQGPAPVEGKETPAPTAVQSQPQKAVTGMGEKEADSPGPDDKREKKKEALKTALAKNPAKVLGRYLENQEEAPILAAFLQNQPQRADKLVELMAEDEDKARKVAEALLKQAKKQGLGETGGESR</sequence>
<feature type="domain" description="4Fe-4S ferredoxin-type" evidence="14">
    <location>
        <begin position="81"/>
        <end position="110"/>
    </location>
</feature>
<comment type="subunit">
    <text evidence="12">NDH-1 is composed of 14 different subunits. Subunits NuoA, H, J, K, L, M, N constitute the membrane sector of the complex.</text>
</comment>
<evidence type="ECO:0000256" key="1">
    <source>
        <dbReference type="ARBA" id="ARBA00022475"/>
    </source>
</evidence>
<keyword evidence="1 12" id="KW-1003">Cell membrane</keyword>
<dbReference type="HOGENOM" id="CLU_067218_4_3_9"/>
<dbReference type="GO" id="GO:0050136">
    <property type="term" value="F:NADH dehydrogenase (quinone) (non-electrogenic) activity"/>
    <property type="evidence" value="ECO:0007669"/>
    <property type="project" value="UniProtKB-UniRule"/>
</dbReference>
<keyword evidence="6 12" id="KW-1278">Translocase</keyword>
<keyword evidence="5" id="KW-0677">Repeat</keyword>
<evidence type="ECO:0000256" key="7">
    <source>
        <dbReference type="ARBA" id="ARBA00023004"/>
    </source>
</evidence>
<dbReference type="Gene3D" id="3.30.70.3270">
    <property type="match status" value="1"/>
</dbReference>
<comment type="subcellular location">
    <subcellularLocation>
        <location evidence="12">Cell membrane</location>
        <topology evidence="12">Peripheral membrane protein</topology>
    </subcellularLocation>
</comment>
<dbReference type="RefSeq" id="WP_013174443.1">
    <property type="nucleotide sequence ID" value="NC_014220.1"/>
</dbReference>
<evidence type="ECO:0000256" key="10">
    <source>
        <dbReference type="ARBA" id="ARBA00023075"/>
    </source>
</evidence>
<proteinExistence type="inferred from homology"/>
<dbReference type="EMBL" id="CP002048">
    <property type="protein sequence ID" value="ADI01041.1"/>
    <property type="molecule type" value="Genomic_DNA"/>
</dbReference>
<gene>
    <name evidence="12" type="primary">nuoI</name>
    <name evidence="15" type="ordered locus">Slip_0254</name>
</gene>
<dbReference type="GO" id="GO:0005886">
    <property type="term" value="C:plasma membrane"/>
    <property type="evidence" value="ECO:0007669"/>
    <property type="project" value="UniProtKB-SubCell"/>
</dbReference>
<feature type="compositionally biased region" description="Basic and acidic residues" evidence="13">
    <location>
        <begin position="154"/>
        <end position="172"/>
    </location>
</feature>
<keyword evidence="16" id="KW-1185">Reference proteome</keyword>
<dbReference type="STRING" id="643648.Slip_0254"/>
<keyword evidence="8 12" id="KW-0411">Iron-sulfur</keyword>
<accession>D7CJF2</accession>
<keyword evidence="10 12" id="KW-0830">Ubiquinone</keyword>
<dbReference type="InterPro" id="IPR017900">
    <property type="entry name" value="4Fe4S_Fe_S_CS"/>
</dbReference>
<dbReference type="eggNOG" id="COG1143">
    <property type="taxonomic scope" value="Bacteria"/>
</dbReference>
<feature type="domain" description="4Fe-4S ferredoxin-type" evidence="14">
    <location>
        <begin position="41"/>
        <end position="70"/>
    </location>
</feature>
<protein>
    <recommendedName>
        <fullName evidence="12">NADH-quinone oxidoreductase subunit I</fullName>
        <ecNumber evidence="12">7.1.1.-</ecNumber>
    </recommendedName>
    <alternativeName>
        <fullName evidence="12">NADH dehydrogenase I subunit I</fullName>
    </alternativeName>
    <alternativeName>
        <fullName evidence="12">NDH-1 subunit I</fullName>
    </alternativeName>
</protein>
<evidence type="ECO:0000256" key="8">
    <source>
        <dbReference type="ARBA" id="ARBA00023014"/>
    </source>
</evidence>
<evidence type="ECO:0000313" key="15">
    <source>
        <dbReference type="EMBL" id="ADI01041.1"/>
    </source>
</evidence>
<evidence type="ECO:0000256" key="12">
    <source>
        <dbReference type="HAMAP-Rule" id="MF_01351"/>
    </source>
</evidence>
<feature type="binding site" evidence="12">
    <location>
        <position position="56"/>
    </location>
    <ligand>
        <name>[4Fe-4S] cluster</name>
        <dbReference type="ChEBI" id="CHEBI:49883"/>
        <label>1</label>
    </ligand>
</feature>
<evidence type="ECO:0000259" key="14">
    <source>
        <dbReference type="PROSITE" id="PS51379"/>
    </source>
</evidence>
<dbReference type="GO" id="GO:0048038">
    <property type="term" value="F:quinone binding"/>
    <property type="evidence" value="ECO:0007669"/>
    <property type="project" value="UniProtKB-KW"/>
</dbReference>